<name>A0ABQ1XYT8_9MICC</name>
<evidence type="ECO:0000259" key="9">
    <source>
        <dbReference type="PROSITE" id="PS50928"/>
    </source>
</evidence>
<organism evidence="10 11">
    <name type="scientific">Pseudarthrobacter polychromogenes</name>
    <dbReference type="NCBI Taxonomy" id="1676"/>
    <lineage>
        <taxon>Bacteria</taxon>
        <taxon>Bacillati</taxon>
        <taxon>Actinomycetota</taxon>
        <taxon>Actinomycetes</taxon>
        <taxon>Micrococcales</taxon>
        <taxon>Micrococcaceae</taxon>
        <taxon>Pseudarthrobacter</taxon>
    </lineage>
</organism>
<keyword evidence="2 8" id="KW-0813">Transport</keyword>
<feature type="transmembrane region" description="Helical" evidence="8">
    <location>
        <begin position="243"/>
        <end position="265"/>
    </location>
</feature>
<keyword evidence="4" id="KW-0997">Cell inner membrane</keyword>
<evidence type="ECO:0000313" key="10">
    <source>
        <dbReference type="EMBL" id="GGH06814.1"/>
    </source>
</evidence>
<dbReference type="PANTHER" id="PTHR43357">
    <property type="entry name" value="INNER MEMBRANE ABC TRANSPORTER PERMEASE PROTEIN YDCV"/>
    <property type="match status" value="1"/>
</dbReference>
<comment type="caution">
    <text evidence="10">The sequence shown here is derived from an EMBL/GenBank/DDBJ whole genome shotgun (WGS) entry which is preliminary data.</text>
</comment>
<gene>
    <name evidence="10" type="ORF">GCM10011577_34140</name>
</gene>
<comment type="subcellular location">
    <subcellularLocation>
        <location evidence="1">Cell inner membrane</location>
        <topology evidence="1">Multi-pass membrane protein</topology>
    </subcellularLocation>
    <subcellularLocation>
        <location evidence="8">Cell membrane</location>
        <topology evidence="8">Multi-pass membrane protein</topology>
    </subcellularLocation>
</comment>
<feature type="transmembrane region" description="Helical" evidence="8">
    <location>
        <begin position="143"/>
        <end position="161"/>
    </location>
</feature>
<dbReference type="EMBL" id="BMKU01000013">
    <property type="protein sequence ID" value="GGH06814.1"/>
    <property type="molecule type" value="Genomic_DNA"/>
</dbReference>
<evidence type="ECO:0000256" key="6">
    <source>
        <dbReference type="ARBA" id="ARBA00022989"/>
    </source>
</evidence>
<evidence type="ECO:0000256" key="8">
    <source>
        <dbReference type="RuleBase" id="RU363032"/>
    </source>
</evidence>
<dbReference type="InterPro" id="IPR000515">
    <property type="entry name" value="MetI-like"/>
</dbReference>
<dbReference type="PANTHER" id="PTHR43357:SF4">
    <property type="entry name" value="INNER MEMBRANE ABC TRANSPORTER PERMEASE PROTEIN YDCV"/>
    <property type="match status" value="1"/>
</dbReference>
<keyword evidence="3" id="KW-1003">Cell membrane</keyword>
<dbReference type="PROSITE" id="PS50928">
    <property type="entry name" value="ABC_TM1"/>
    <property type="match status" value="1"/>
</dbReference>
<keyword evidence="11" id="KW-1185">Reference proteome</keyword>
<keyword evidence="6 8" id="KW-1133">Transmembrane helix</keyword>
<dbReference type="SUPFAM" id="SSF161098">
    <property type="entry name" value="MetI-like"/>
    <property type="match status" value="1"/>
</dbReference>
<evidence type="ECO:0000313" key="11">
    <source>
        <dbReference type="Proteomes" id="UP000596938"/>
    </source>
</evidence>
<evidence type="ECO:0000256" key="5">
    <source>
        <dbReference type="ARBA" id="ARBA00022692"/>
    </source>
</evidence>
<feature type="domain" description="ABC transmembrane type-1" evidence="9">
    <location>
        <begin position="77"/>
        <end position="265"/>
    </location>
</feature>
<dbReference type="Gene3D" id="1.10.3720.10">
    <property type="entry name" value="MetI-like"/>
    <property type="match status" value="1"/>
</dbReference>
<feature type="transmembrane region" description="Helical" evidence="8">
    <location>
        <begin position="21"/>
        <end position="47"/>
    </location>
</feature>
<protein>
    <submittedName>
        <fullName evidence="10">Polyamine ABC transporter permease</fullName>
    </submittedName>
</protein>
<dbReference type="Pfam" id="PF00528">
    <property type="entry name" value="BPD_transp_1"/>
    <property type="match status" value="1"/>
</dbReference>
<feature type="transmembrane region" description="Helical" evidence="8">
    <location>
        <begin position="201"/>
        <end position="223"/>
    </location>
</feature>
<proteinExistence type="inferred from homology"/>
<sequence length="276" mass="29552">MSSANASSAKVFKPRFNPAKPAFGALVFLLYLFLLAPLLIVFVVSFASNQYLSFPPEGITLKWYEMLPQESTFMEGMKVSLIVAVIVTLIVLALGVPAALALDRFEFKAKAAVQSFFLSPLLIPSIVLALGMVLLFGPLELNNTYAGIIIGHVAITIPFVIRTTLMSLATTDTSCEAAARILGADSWTVFRRVTLPIIQPGVIAGGVIAFIVSFDEAVISLFVAESGLPTLPVQVLRYVENSADAAVAALSVILILISLAVVVVVERVMGLRKALR</sequence>
<evidence type="ECO:0000256" key="1">
    <source>
        <dbReference type="ARBA" id="ARBA00004429"/>
    </source>
</evidence>
<reference evidence="11" key="1">
    <citation type="journal article" date="2019" name="Int. J. Syst. Evol. Microbiol.">
        <title>The Global Catalogue of Microorganisms (GCM) 10K type strain sequencing project: providing services to taxonomists for standard genome sequencing and annotation.</title>
        <authorList>
            <consortium name="The Broad Institute Genomics Platform"/>
            <consortium name="The Broad Institute Genome Sequencing Center for Infectious Disease"/>
            <person name="Wu L."/>
            <person name="Ma J."/>
        </authorList>
    </citation>
    <scope>NUCLEOTIDE SEQUENCE [LARGE SCALE GENOMIC DNA]</scope>
    <source>
        <strain evidence="11">CGMCC 1.1927</strain>
    </source>
</reference>
<dbReference type="CDD" id="cd06261">
    <property type="entry name" value="TM_PBP2"/>
    <property type="match status" value="1"/>
</dbReference>
<evidence type="ECO:0000256" key="7">
    <source>
        <dbReference type="ARBA" id="ARBA00023136"/>
    </source>
</evidence>
<evidence type="ECO:0000256" key="4">
    <source>
        <dbReference type="ARBA" id="ARBA00022519"/>
    </source>
</evidence>
<evidence type="ECO:0000256" key="2">
    <source>
        <dbReference type="ARBA" id="ARBA00022448"/>
    </source>
</evidence>
<keyword evidence="5 8" id="KW-0812">Transmembrane</keyword>
<feature type="transmembrane region" description="Helical" evidence="8">
    <location>
        <begin position="115"/>
        <end position="137"/>
    </location>
</feature>
<evidence type="ECO:0000256" key="3">
    <source>
        <dbReference type="ARBA" id="ARBA00022475"/>
    </source>
</evidence>
<feature type="transmembrane region" description="Helical" evidence="8">
    <location>
        <begin position="81"/>
        <end position="103"/>
    </location>
</feature>
<dbReference type="RefSeq" id="WP_188812899.1">
    <property type="nucleotide sequence ID" value="NZ_BAAAWV010000001.1"/>
</dbReference>
<dbReference type="InterPro" id="IPR035906">
    <property type="entry name" value="MetI-like_sf"/>
</dbReference>
<keyword evidence="7 8" id="KW-0472">Membrane</keyword>
<comment type="similarity">
    <text evidence="8">Belongs to the binding-protein-dependent transport system permease family.</text>
</comment>
<accession>A0ABQ1XYT8</accession>
<dbReference type="Proteomes" id="UP000596938">
    <property type="component" value="Unassembled WGS sequence"/>
</dbReference>